<protein>
    <submittedName>
        <fullName evidence="6 8">FAD/NAD(P)-binding domain-containing protein</fullName>
    </submittedName>
</protein>
<evidence type="ECO:0000256" key="5">
    <source>
        <dbReference type="ARBA" id="ARBA00023033"/>
    </source>
</evidence>
<dbReference type="PRINTS" id="PR00368">
    <property type="entry name" value="FADPNR"/>
</dbReference>
<dbReference type="PANTHER" id="PTHR43872:SF1">
    <property type="entry name" value="MONOOXYGENASE, PUTATIVE (AFU_ORTHOLOGUE AFUA_8G02570)-RELATED"/>
    <property type="match status" value="1"/>
</dbReference>
<dbReference type="InterPro" id="IPR036188">
    <property type="entry name" value="FAD/NAD-bd_sf"/>
</dbReference>
<sequence length="489" mass="54863">MTTDQTTYDVLIIGAGISGINTAYRLQQSLPDATYAIVDGRNNWGGTWDLFKFPGIRSDSDLFTFGFSWEPWTARSPIATGESIQTYLRHCISKHGIDKHAIFQHHVIAADWSSETQLWRLETEHNGQKKYLYARHVVLGTGYYDYEDPLAAKIPGLENFKGDVLHPQFWPEGFDYSGKKVVIIGSGATAITIVPAMAEKASKVTMLQRSPSYVLPVPIPKEASFVEKWAPTSIARMIVRFQHIFGLYLVFFIPRWFPNWSRKFINDVNKSELKGSSVSVDPHFIPKYKPWDQRVCYSPDGDFWAAFRSGKADVATGVIKTITGSSILLESGQELDADIIVTATGLRMRIGGGIKISVDGAPIINREKFLWRYMMVQDVPNMYAIVGYTAFSWTLGADATGILMMRLLKYLKKNGYSSATPRCSNPNQKQSPIMSTLNSTYVTAAASSGVLFKTGTEGPWHNRVHYLQDLWRAYFSSITADMEFTKVST</sequence>
<keyword evidence="3" id="KW-0274">FAD</keyword>
<dbReference type="GO" id="GO:0050661">
    <property type="term" value="F:NADP binding"/>
    <property type="evidence" value="ECO:0007669"/>
    <property type="project" value="InterPro"/>
</dbReference>
<proteinExistence type="predicted"/>
<keyword evidence="2" id="KW-0285">Flavoprotein</keyword>
<evidence type="ECO:0000313" key="6">
    <source>
        <dbReference type="EMBL" id="KAF2801472.1"/>
    </source>
</evidence>
<reference evidence="8" key="3">
    <citation type="submission" date="2025-04" db="UniProtKB">
        <authorList>
            <consortium name="RefSeq"/>
        </authorList>
    </citation>
    <scope>IDENTIFICATION</scope>
    <source>
        <strain evidence="8">CBS 304.34</strain>
    </source>
</reference>
<comment type="cofactor">
    <cofactor evidence="1">
        <name>FAD</name>
        <dbReference type="ChEBI" id="CHEBI:57692"/>
    </cofactor>
</comment>
<gene>
    <name evidence="6 8" type="ORF">BDZ99DRAFT_469657</name>
</gene>
<evidence type="ECO:0000256" key="4">
    <source>
        <dbReference type="ARBA" id="ARBA00023002"/>
    </source>
</evidence>
<keyword evidence="7" id="KW-1185">Reference proteome</keyword>
<keyword evidence="4" id="KW-0560">Oxidoreductase</keyword>
<evidence type="ECO:0000256" key="2">
    <source>
        <dbReference type="ARBA" id="ARBA00022630"/>
    </source>
</evidence>
<dbReference type="InterPro" id="IPR051820">
    <property type="entry name" value="FAD-binding_MO"/>
</dbReference>
<dbReference type="GeneID" id="54462439"/>
<dbReference type="GO" id="GO:0050660">
    <property type="term" value="F:flavin adenine dinucleotide binding"/>
    <property type="evidence" value="ECO:0007669"/>
    <property type="project" value="InterPro"/>
</dbReference>
<accession>A0A6A6XYA0</accession>
<dbReference type="SUPFAM" id="SSF51905">
    <property type="entry name" value="FAD/NAD(P)-binding domain"/>
    <property type="match status" value="1"/>
</dbReference>
<dbReference type="RefSeq" id="XP_033568436.1">
    <property type="nucleotide sequence ID" value="XM_033721546.1"/>
</dbReference>
<dbReference type="Proteomes" id="UP000504636">
    <property type="component" value="Unplaced"/>
</dbReference>
<dbReference type="Gene3D" id="3.50.50.60">
    <property type="entry name" value="FAD/NAD(P)-binding domain"/>
    <property type="match status" value="2"/>
</dbReference>
<organism evidence="6">
    <name type="scientific">Mytilinidion resinicola</name>
    <dbReference type="NCBI Taxonomy" id="574789"/>
    <lineage>
        <taxon>Eukaryota</taxon>
        <taxon>Fungi</taxon>
        <taxon>Dikarya</taxon>
        <taxon>Ascomycota</taxon>
        <taxon>Pezizomycotina</taxon>
        <taxon>Dothideomycetes</taxon>
        <taxon>Pleosporomycetidae</taxon>
        <taxon>Mytilinidiales</taxon>
        <taxon>Mytilinidiaceae</taxon>
        <taxon>Mytilinidion</taxon>
    </lineage>
</organism>
<keyword evidence="5" id="KW-0503">Monooxygenase</keyword>
<dbReference type="EMBL" id="MU003730">
    <property type="protein sequence ID" value="KAF2801472.1"/>
    <property type="molecule type" value="Genomic_DNA"/>
</dbReference>
<reference evidence="8" key="2">
    <citation type="submission" date="2020-04" db="EMBL/GenBank/DDBJ databases">
        <authorList>
            <consortium name="NCBI Genome Project"/>
        </authorList>
    </citation>
    <scope>NUCLEOTIDE SEQUENCE</scope>
    <source>
        <strain evidence="8">CBS 304.34</strain>
    </source>
</reference>
<reference evidence="6 8" key="1">
    <citation type="journal article" date="2020" name="Stud. Mycol.">
        <title>101 Dothideomycetes genomes: a test case for predicting lifestyles and emergence of pathogens.</title>
        <authorList>
            <person name="Haridas S."/>
            <person name="Albert R."/>
            <person name="Binder M."/>
            <person name="Bloem J."/>
            <person name="Labutti K."/>
            <person name="Salamov A."/>
            <person name="Andreopoulos B."/>
            <person name="Baker S."/>
            <person name="Barry K."/>
            <person name="Bills G."/>
            <person name="Bluhm B."/>
            <person name="Cannon C."/>
            <person name="Castanera R."/>
            <person name="Culley D."/>
            <person name="Daum C."/>
            <person name="Ezra D."/>
            <person name="Gonzalez J."/>
            <person name="Henrissat B."/>
            <person name="Kuo A."/>
            <person name="Liang C."/>
            <person name="Lipzen A."/>
            <person name="Lutzoni F."/>
            <person name="Magnuson J."/>
            <person name="Mondo S."/>
            <person name="Nolan M."/>
            <person name="Ohm R."/>
            <person name="Pangilinan J."/>
            <person name="Park H.-J."/>
            <person name="Ramirez L."/>
            <person name="Alfaro M."/>
            <person name="Sun H."/>
            <person name="Tritt A."/>
            <person name="Yoshinaga Y."/>
            <person name="Zwiers L.-H."/>
            <person name="Turgeon B."/>
            <person name="Goodwin S."/>
            <person name="Spatafora J."/>
            <person name="Crous P."/>
            <person name="Grigoriev I."/>
        </authorList>
    </citation>
    <scope>NUCLEOTIDE SEQUENCE</scope>
    <source>
        <strain evidence="6 8">CBS 304.34</strain>
    </source>
</reference>
<evidence type="ECO:0000256" key="3">
    <source>
        <dbReference type="ARBA" id="ARBA00022827"/>
    </source>
</evidence>
<evidence type="ECO:0000313" key="8">
    <source>
        <dbReference type="RefSeq" id="XP_033568436.1"/>
    </source>
</evidence>
<dbReference type="InterPro" id="IPR020946">
    <property type="entry name" value="Flavin_mOase-like"/>
</dbReference>
<dbReference type="GO" id="GO:0004499">
    <property type="term" value="F:N,N-dimethylaniline monooxygenase activity"/>
    <property type="evidence" value="ECO:0007669"/>
    <property type="project" value="InterPro"/>
</dbReference>
<dbReference type="AlphaFoldDB" id="A0A6A6XYA0"/>
<dbReference type="PANTHER" id="PTHR43872">
    <property type="entry name" value="MONOOXYGENASE, PUTATIVE (AFU_ORTHOLOGUE AFUA_8G02570)-RELATED"/>
    <property type="match status" value="1"/>
</dbReference>
<dbReference type="Pfam" id="PF00743">
    <property type="entry name" value="FMO-like"/>
    <property type="match status" value="1"/>
</dbReference>
<dbReference type="PRINTS" id="PR00411">
    <property type="entry name" value="PNDRDTASEI"/>
</dbReference>
<evidence type="ECO:0000256" key="1">
    <source>
        <dbReference type="ARBA" id="ARBA00001974"/>
    </source>
</evidence>
<dbReference type="OrthoDB" id="66881at2759"/>
<dbReference type="Pfam" id="PF13450">
    <property type="entry name" value="NAD_binding_8"/>
    <property type="match status" value="1"/>
</dbReference>
<name>A0A6A6XYA0_9PEZI</name>
<evidence type="ECO:0000313" key="7">
    <source>
        <dbReference type="Proteomes" id="UP000504636"/>
    </source>
</evidence>